<dbReference type="EMBL" id="CP022295">
    <property type="protein sequence ID" value="QSR25809.1"/>
    <property type="molecule type" value="Genomic_DNA"/>
</dbReference>
<evidence type="ECO:0000259" key="1">
    <source>
        <dbReference type="Pfam" id="PF02627"/>
    </source>
</evidence>
<organism evidence="2 3">
    <name type="scientific">Nocardioides aromaticivorans</name>
    <dbReference type="NCBI Taxonomy" id="200618"/>
    <lineage>
        <taxon>Bacteria</taxon>
        <taxon>Bacillati</taxon>
        <taxon>Actinomycetota</taxon>
        <taxon>Actinomycetes</taxon>
        <taxon>Propionibacteriales</taxon>
        <taxon>Nocardioidaceae</taxon>
        <taxon>Nocardioides</taxon>
    </lineage>
</organism>
<dbReference type="NCBIfam" id="TIGR00778">
    <property type="entry name" value="ahpD_dom"/>
    <property type="match status" value="1"/>
</dbReference>
<name>A0ABX7PIX8_9ACTN</name>
<dbReference type="PANTHER" id="PTHR33930">
    <property type="entry name" value="ALKYL HYDROPEROXIDE REDUCTASE AHPD"/>
    <property type="match status" value="1"/>
</dbReference>
<evidence type="ECO:0000313" key="2">
    <source>
        <dbReference type="EMBL" id="QSR25809.1"/>
    </source>
</evidence>
<dbReference type="SUPFAM" id="SSF69118">
    <property type="entry name" value="AhpD-like"/>
    <property type="match status" value="1"/>
</dbReference>
<dbReference type="Gene3D" id="1.20.1290.10">
    <property type="entry name" value="AhpD-like"/>
    <property type="match status" value="1"/>
</dbReference>
<sequence>MTDHNSPHGKPLLDELSPLHRQLRRAIPDVYSGFGALSQAAFADGALDKRTKELIALAIGVVEGCDGCIASHAQAAARAGATKQEAAEAIGVTFLMHGGPATIHGARAYDAFCSFADALVETGEA</sequence>
<dbReference type="InterPro" id="IPR003779">
    <property type="entry name" value="CMD-like"/>
</dbReference>
<proteinExistence type="predicted"/>
<accession>A0ABX7PIX8</accession>
<evidence type="ECO:0000313" key="3">
    <source>
        <dbReference type="Proteomes" id="UP000662818"/>
    </source>
</evidence>
<dbReference type="RefSeq" id="WP_207010125.1">
    <property type="nucleotide sequence ID" value="NZ_CP022295.1"/>
</dbReference>
<dbReference type="InterPro" id="IPR029032">
    <property type="entry name" value="AhpD-like"/>
</dbReference>
<reference evidence="2 3" key="1">
    <citation type="submission" date="2017-06" db="EMBL/GenBank/DDBJ databases">
        <title>Complete Genome Sequence of the Soil Carbazole-Degrading Bacterium Nocardioides aromaticivorans IC177.</title>
        <authorList>
            <person name="Vejarano F."/>
            <person name="Suzuki-Minakuchi C."/>
            <person name="Ohtsubo Y."/>
            <person name="Tsuda M."/>
            <person name="Okada K."/>
            <person name="Nojiri H."/>
        </authorList>
    </citation>
    <scope>NUCLEOTIDE SEQUENCE [LARGE SCALE GENOMIC DNA]</scope>
    <source>
        <strain evidence="2 3">IC177</strain>
    </source>
</reference>
<dbReference type="InterPro" id="IPR004675">
    <property type="entry name" value="AhpD_core"/>
</dbReference>
<protein>
    <submittedName>
        <fullName evidence="2">Alkylhydroperoxidase</fullName>
    </submittedName>
</protein>
<dbReference type="PANTHER" id="PTHR33930:SF2">
    <property type="entry name" value="BLR3452 PROTEIN"/>
    <property type="match status" value="1"/>
</dbReference>
<dbReference type="Proteomes" id="UP000662818">
    <property type="component" value="Chromosome"/>
</dbReference>
<dbReference type="Pfam" id="PF02627">
    <property type="entry name" value="CMD"/>
    <property type="match status" value="1"/>
</dbReference>
<keyword evidence="3" id="KW-1185">Reference proteome</keyword>
<gene>
    <name evidence="2" type="ORF">CFH99_09260</name>
</gene>
<feature type="domain" description="Carboxymuconolactone decarboxylase-like" evidence="1">
    <location>
        <begin position="28"/>
        <end position="109"/>
    </location>
</feature>